<protein>
    <submittedName>
        <fullName evidence="2">Class I SAM-dependent methyltransferase</fullName>
    </submittedName>
</protein>
<feature type="domain" description="Methyltransferase type 11" evidence="1">
    <location>
        <begin position="93"/>
        <end position="144"/>
    </location>
</feature>
<dbReference type="EMBL" id="BAABKG010000003">
    <property type="protein sequence ID" value="GAA5150032.1"/>
    <property type="molecule type" value="Genomic_DNA"/>
</dbReference>
<dbReference type="GO" id="GO:0032259">
    <property type="term" value="P:methylation"/>
    <property type="evidence" value="ECO:0007669"/>
    <property type="project" value="UniProtKB-KW"/>
</dbReference>
<evidence type="ECO:0000313" key="2">
    <source>
        <dbReference type="EMBL" id="GAA5150032.1"/>
    </source>
</evidence>
<dbReference type="RefSeq" id="WP_345459047.1">
    <property type="nucleotide sequence ID" value="NZ_BAABKG010000003.1"/>
</dbReference>
<dbReference type="SUPFAM" id="SSF53335">
    <property type="entry name" value="S-adenosyl-L-methionine-dependent methyltransferases"/>
    <property type="match status" value="1"/>
</dbReference>
<keyword evidence="2" id="KW-0808">Transferase</keyword>
<name>A0ABP9PPL9_9ACTN</name>
<keyword evidence="2" id="KW-0489">Methyltransferase</keyword>
<reference evidence="3" key="1">
    <citation type="journal article" date="2019" name="Int. J. Syst. Evol. Microbiol.">
        <title>The Global Catalogue of Microorganisms (GCM) 10K type strain sequencing project: providing services to taxonomists for standard genome sequencing and annotation.</title>
        <authorList>
            <consortium name="The Broad Institute Genomics Platform"/>
            <consortium name="The Broad Institute Genome Sequencing Center for Infectious Disease"/>
            <person name="Wu L."/>
            <person name="Ma J."/>
        </authorList>
    </citation>
    <scope>NUCLEOTIDE SEQUENCE [LARGE SCALE GENOMIC DNA]</scope>
    <source>
        <strain evidence="3">JCM 18459</strain>
    </source>
</reference>
<dbReference type="Gene3D" id="3.40.50.150">
    <property type="entry name" value="Vaccinia Virus protein VP39"/>
    <property type="match status" value="1"/>
</dbReference>
<dbReference type="PANTHER" id="PTHR43036:SF2">
    <property type="entry name" value="OS04G0481300 PROTEIN"/>
    <property type="match status" value="1"/>
</dbReference>
<keyword evidence="3" id="KW-1185">Reference proteome</keyword>
<evidence type="ECO:0000313" key="3">
    <source>
        <dbReference type="Proteomes" id="UP001500221"/>
    </source>
</evidence>
<sequence length="212" mass="23202">MAADDFPTGFFDRQDERDDADFYGPPRLVTHIDDGAIAAVTALYDELGVPEGRVLDLMSSWVSHLSRRPDGGLVALGMNAAELAANPMAEATVVQDLNRDPRLPFEDAAFDAVTCCVSIDYLVRPVEVLREVERVLRPGGVVVLTFSNRCFPTKAIRAWLFTDEEGRVTIVRAYLERAGFADVSTALRTDPGAAGDPLYAAWGRVGRADRSR</sequence>
<dbReference type="Pfam" id="PF08241">
    <property type="entry name" value="Methyltransf_11"/>
    <property type="match status" value="1"/>
</dbReference>
<organism evidence="2 3">
    <name type="scientific">Nocardioides marinquilinus</name>
    <dbReference type="NCBI Taxonomy" id="1210400"/>
    <lineage>
        <taxon>Bacteria</taxon>
        <taxon>Bacillati</taxon>
        <taxon>Actinomycetota</taxon>
        <taxon>Actinomycetes</taxon>
        <taxon>Propionibacteriales</taxon>
        <taxon>Nocardioidaceae</taxon>
        <taxon>Nocardioides</taxon>
    </lineage>
</organism>
<evidence type="ECO:0000259" key="1">
    <source>
        <dbReference type="Pfam" id="PF08241"/>
    </source>
</evidence>
<proteinExistence type="predicted"/>
<dbReference type="CDD" id="cd02440">
    <property type="entry name" value="AdoMet_MTases"/>
    <property type="match status" value="1"/>
</dbReference>
<gene>
    <name evidence="2" type="ORF">GCM10023340_26290</name>
</gene>
<accession>A0ABP9PPL9</accession>
<dbReference type="Proteomes" id="UP001500221">
    <property type="component" value="Unassembled WGS sequence"/>
</dbReference>
<dbReference type="InterPro" id="IPR013216">
    <property type="entry name" value="Methyltransf_11"/>
</dbReference>
<dbReference type="PANTHER" id="PTHR43036">
    <property type="entry name" value="OSJNBB0011N17.9 PROTEIN"/>
    <property type="match status" value="1"/>
</dbReference>
<dbReference type="InterPro" id="IPR029063">
    <property type="entry name" value="SAM-dependent_MTases_sf"/>
</dbReference>
<comment type="caution">
    <text evidence="2">The sequence shown here is derived from an EMBL/GenBank/DDBJ whole genome shotgun (WGS) entry which is preliminary data.</text>
</comment>
<dbReference type="GO" id="GO:0008168">
    <property type="term" value="F:methyltransferase activity"/>
    <property type="evidence" value="ECO:0007669"/>
    <property type="project" value="UniProtKB-KW"/>
</dbReference>